<dbReference type="SUPFAM" id="SSF51316">
    <property type="entry name" value="Mss4-like"/>
    <property type="match status" value="1"/>
</dbReference>
<dbReference type="InterPro" id="IPR006913">
    <property type="entry name" value="CENP-V/GFA"/>
</dbReference>
<protein>
    <recommendedName>
        <fullName evidence="4">CENP-V/GFA domain-containing protein</fullName>
    </recommendedName>
</protein>
<dbReference type="OrthoDB" id="5858163at2759"/>
<keyword evidence="6" id="KW-1185">Reference proteome</keyword>
<keyword evidence="2" id="KW-0479">Metal-binding</keyword>
<feature type="domain" description="CENP-V/GFA" evidence="4">
    <location>
        <begin position="14"/>
        <end position="82"/>
    </location>
</feature>
<evidence type="ECO:0000256" key="3">
    <source>
        <dbReference type="ARBA" id="ARBA00022833"/>
    </source>
</evidence>
<comment type="similarity">
    <text evidence="1">Belongs to the Gfa family.</text>
</comment>
<dbReference type="InterPro" id="IPR052355">
    <property type="entry name" value="CENP-V-like"/>
</dbReference>
<evidence type="ECO:0000259" key="4">
    <source>
        <dbReference type="PROSITE" id="PS51891"/>
    </source>
</evidence>
<evidence type="ECO:0000256" key="2">
    <source>
        <dbReference type="ARBA" id="ARBA00022723"/>
    </source>
</evidence>
<dbReference type="Proteomes" id="UP000835052">
    <property type="component" value="Unassembled WGS sequence"/>
</dbReference>
<gene>
    <name evidence="5" type="ORF">CAUJ_LOCUS9100</name>
</gene>
<dbReference type="GO" id="GO:0016846">
    <property type="term" value="F:carbon-sulfur lyase activity"/>
    <property type="evidence" value="ECO:0007669"/>
    <property type="project" value="InterPro"/>
</dbReference>
<evidence type="ECO:0000256" key="1">
    <source>
        <dbReference type="ARBA" id="ARBA00005495"/>
    </source>
</evidence>
<dbReference type="PANTHER" id="PTHR28620">
    <property type="entry name" value="CENTROMERE PROTEIN V"/>
    <property type="match status" value="1"/>
</dbReference>
<keyword evidence="3" id="KW-0862">Zinc</keyword>
<sequence length="82" mass="9398">MNISMSEEKEDVTHEGGCHCGAVRWQLRAPPILDCIKCNCSICKKKSNDHYIVKIDRFKLLQGDEKLTTYRFQHGQCSAQVL</sequence>
<dbReference type="GO" id="GO:0046872">
    <property type="term" value="F:metal ion binding"/>
    <property type="evidence" value="ECO:0007669"/>
    <property type="project" value="UniProtKB-KW"/>
</dbReference>
<dbReference type="AlphaFoldDB" id="A0A8S1HFR9"/>
<organism evidence="5 6">
    <name type="scientific">Caenorhabditis auriculariae</name>
    <dbReference type="NCBI Taxonomy" id="2777116"/>
    <lineage>
        <taxon>Eukaryota</taxon>
        <taxon>Metazoa</taxon>
        <taxon>Ecdysozoa</taxon>
        <taxon>Nematoda</taxon>
        <taxon>Chromadorea</taxon>
        <taxon>Rhabditida</taxon>
        <taxon>Rhabditina</taxon>
        <taxon>Rhabditomorpha</taxon>
        <taxon>Rhabditoidea</taxon>
        <taxon>Rhabditidae</taxon>
        <taxon>Peloderinae</taxon>
        <taxon>Caenorhabditis</taxon>
    </lineage>
</organism>
<accession>A0A8S1HFR9</accession>
<proteinExistence type="inferred from homology"/>
<name>A0A8S1HFR9_9PELO</name>
<comment type="caution">
    <text evidence="5">The sequence shown here is derived from an EMBL/GenBank/DDBJ whole genome shotgun (WGS) entry which is preliminary data.</text>
</comment>
<dbReference type="EMBL" id="CAJGYM010000033">
    <property type="protein sequence ID" value="CAD6193181.1"/>
    <property type="molecule type" value="Genomic_DNA"/>
</dbReference>
<dbReference type="PANTHER" id="PTHR28620:SF1">
    <property type="entry name" value="CENP-V_GFA DOMAIN-CONTAINING PROTEIN"/>
    <property type="match status" value="1"/>
</dbReference>
<dbReference type="PROSITE" id="PS51891">
    <property type="entry name" value="CENP_V_GFA"/>
    <property type="match status" value="1"/>
</dbReference>
<dbReference type="InterPro" id="IPR011057">
    <property type="entry name" value="Mss4-like_sf"/>
</dbReference>
<dbReference type="Pfam" id="PF04828">
    <property type="entry name" value="GFA"/>
    <property type="match status" value="1"/>
</dbReference>
<evidence type="ECO:0000313" key="5">
    <source>
        <dbReference type="EMBL" id="CAD6193181.1"/>
    </source>
</evidence>
<dbReference type="Gene3D" id="2.170.150.70">
    <property type="match status" value="1"/>
</dbReference>
<evidence type="ECO:0000313" key="6">
    <source>
        <dbReference type="Proteomes" id="UP000835052"/>
    </source>
</evidence>
<reference evidence="5" key="1">
    <citation type="submission" date="2020-10" db="EMBL/GenBank/DDBJ databases">
        <authorList>
            <person name="Kikuchi T."/>
        </authorList>
    </citation>
    <scope>NUCLEOTIDE SEQUENCE</scope>
    <source>
        <strain evidence="5">NKZ352</strain>
    </source>
</reference>